<dbReference type="GO" id="GO:0005737">
    <property type="term" value="C:cytoplasm"/>
    <property type="evidence" value="ECO:0007669"/>
    <property type="project" value="UniProtKB-SubCell"/>
</dbReference>
<proteinExistence type="inferred from homology"/>
<dbReference type="AlphaFoldDB" id="A0ABD5XU68"/>
<name>A0ABD5XU68_9EURY</name>
<dbReference type="Proteomes" id="UP001596368">
    <property type="component" value="Unassembled WGS sequence"/>
</dbReference>
<gene>
    <name evidence="2" type="primary">rnp2</name>
    <name evidence="4" type="ORF">ACFQRB_09815</name>
</gene>
<reference evidence="4 5" key="1">
    <citation type="journal article" date="2019" name="Int. J. Syst. Evol. Microbiol.">
        <title>The Global Catalogue of Microorganisms (GCM) 10K type strain sequencing project: providing services to taxonomists for standard genome sequencing and annotation.</title>
        <authorList>
            <consortium name="The Broad Institute Genomics Platform"/>
            <consortium name="The Broad Institute Genome Sequencing Center for Infectious Disease"/>
            <person name="Wu L."/>
            <person name="Ma J."/>
        </authorList>
    </citation>
    <scope>NUCLEOTIDE SEQUENCE [LARGE SCALE GENOMIC DNA]</scope>
    <source>
        <strain evidence="4 5">DT92</strain>
    </source>
</reference>
<feature type="compositionally biased region" description="Low complexity" evidence="3">
    <location>
        <begin position="167"/>
        <end position="178"/>
    </location>
</feature>
<sequence length="178" mass="18804">MRHLPKHLRPRWRYLVVGLESWAGATFARGPFQREVWYAAQNLLGDPGSADADLTVVRFRFADGAGAAVVRVRRGEVDRARAALACVDEVDGRRVGVRVRAVSGTIRAGEESYLGGAGGFGDESTVVLGPDDERGTGRRRADGAVDAATPTGRVGATDAETSVPGRSDPANDAASDDN</sequence>
<evidence type="ECO:0000256" key="2">
    <source>
        <dbReference type="HAMAP-Rule" id="MF_00755"/>
    </source>
</evidence>
<comment type="function">
    <text evidence="2">Part of ribonuclease P, a protein complex that generates mature tRNA molecules by cleaving their 5'-ends.</text>
</comment>
<dbReference type="HAMAP" id="MF_00755">
    <property type="entry name" value="RNase_P_2"/>
    <property type="match status" value="1"/>
</dbReference>
<feature type="compositionally biased region" description="Basic and acidic residues" evidence="3">
    <location>
        <begin position="131"/>
        <end position="143"/>
    </location>
</feature>
<accession>A0ABD5XU68</accession>
<keyword evidence="1 2" id="KW-0819">tRNA processing</keyword>
<dbReference type="GO" id="GO:0001682">
    <property type="term" value="P:tRNA 5'-leader removal"/>
    <property type="evidence" value="ECO:0007669"/>
    <property type="project" value="UniProtKB-UniRule"/>
</dbReference>
<evidence type="ECO:0000256" key="1">
    <source>
        <dbReference type="ARBA" id="ARBA00022694"/>
    </source>
</evidence>
<keyword evidence="2" id="KW-0540">Nuclease</keyword>
<dbReference type="Pfam" id="PF01900">
    <property type="entry name" value="RNase_P_Rpp14"/>
    <property type="match status" value="1"/>
</dbReference>
<dbReference type="InterPro" id="IPR002759">
    <property type="entry name" value="Pop5/Rpp14/Rnp2-like"/>
</dbReference>
<dbReference type="InterPro" id="IPR038085">
    <property type="entry name" value="Rnp2-like_sf"/>
</dbReference>
<dbReference type="SUPFAM" id="SSF160350">
    <property type="entry name" value="Rnp2-like"/>
    <property type="match status" value="1"/>
</dbReference>
<comment type="caution">
    <text evidence="4">The sequence shown here is derived from an EMBL/GenBank/DDBJ whole genome shotgun (WGS) entry which is preliminary data.</text>
</comment>
<organism evidence="4 5">
    <name type="scientific">Halobaculum litoreum</name>
    <dbReference type="NCBI Taxonomy" id="3031998"/>
    <lineage>
        <taxon>Archaea</taxon>
        <taxon>Methanobacteriati</taxon>
        <taxon>Methanobacteriota</taxon>
        <taxon>Stenosarchaea group</taxon>
        <taxon>Halobacteria</taxon>
        <taxon>Halobacteriales</taxon>
        <taxon>Haloferacaceae</taxon>
        <taxon>Halobaculum</taxon>
    </lineage>
</organism>
<dbReference type="EMBL" id="JBHSZG010000001">
    <property type="protein sequence ID" value="MFC7136712.1"/>
    <property type="molecule type" value="Genomic_DNA"/>
</dbReference>
<evidence type="ECO:0000256" key="3">
    <source>
        <dbReference type="SAM" id="MobiDB-lite"/>
    </source>
</evidence>
<keyword evidence="2" id="KW-0963">Cytoplasm</keyword>
<comment type="subunit">
    <text evidence="2">Consists of a catalytic RNA component and at least 4-5 protein subunits.</text>
</comment>
<keyword evidence="5" id="KW-1185">Reference proteome</keyword>
<comment type="subcellular location">
    <subcellularLocation>
        <location evidence="2">Cytoplasm</location>
    </subcellularLocation>
</comment>
<dbReference type="Gene3D" id="3.30.70.3250">
    <property type="entry name" value="Ribonuclease P, Pop5 subunit"/>
    <property type="match status" value="1"/>
</dbReference>
<dbReference type="GO" id="GO:0030677">
    <property type="term" value="C:ribonuclease P complex"/>
    <property type="evidence" value="ECO:0007669"/>
    <property type="project" value="UniProtKB-UniRule"/>
</dbReference>
<protein>
    <recommendedName>
        <fullName evidence="2">Ribonuclease P protein component 2</fullName>
        <shortName evidence="2">RNase P component 2</shortName>
        <ecNumber evidence="2">3.1.26.5</ecNumber>
    </recommendedName>
    <alternativeName>
        <fullName evidence="2">Pop5</fullName>
    </alternativeName>
</protein>
<evidence type="ECO:0000313" key="5">
    <source>
        <dbReference type="Proteomes" id="UP001596368"/>
    </source>
</evidence>
<comment type="catalytic activity">
    <reaction evidence="2">
        <text>Endonucleolytic cleavage of RNA, removing 5'-extranucleotides from tRNA precursor.</text>
        <dbReference type="EC" id="3.1.26.5"/>
    </reaction>
</comment>
<comment type="similarity">
    <text evidence="2">Belongs to the eukaryotic/archaeal RNase P protein component 2 family.</text>
</comment>
<dbReference type="GO" id="GO:0004526">
    <property type="term" value="F:ribonuclease P activity"/>
    <property type="evidence" value="ECO:0007669"/>
    <property type="project" value="UniProtKB-UniRule"/>
</dbReference>
<keyword evidence="2" id="KW-0378">Hydrolase</keyword>
<feature type="region of interest" description="Disordered" evidence="3">
    <location>
        <begin position="120"/>
        <end position="178"/>
    </location>
</feature>
<dbReference type="EC" id="3.1.26.5" evidence="2"/>
<evidence type="ECO:0000313" key="4">
    <source>
        <dbReference type="EMBL" id="MFC7136712.1"/>
    </source>
</evidence>
<keyword evidence="2" id="KW-0255">Endonuclease</keyword>